<organism evidence="2 3">
    <name type="scientific">Corchorus olitorius</name>
    <dbReference type="NCBI Taxonomy" id="93759"/>
    <lineage>
        <taxon>Eukaryota</taxon>
        <taxon>Viridiplantae</taxon>
        <taxon>Streptophyta</taxon>
        <taxon>Embryophyta</taxon>
        <taxon>Tracheophyta</taxon>
        <taxon>Spermatophyta</taxon>
        <taxon>Magnoliopsida</taxon>
        <taxon>eudicotyledons</taxon>
        <taxon>Gunneridae</taxon>
        <taxon>Pentapetalae</taxon>
        <taxon>rosids</taxon>
        <taxon>malvids</taxon>
        <taxon>Malvales</taxon>
        <taxon>Malvaceae</taxon>
        <taxon>Grewioideae</taxon>
        <taxon>Apeibeae</taxon>
        <taxon>Corchorus</taxon>
    </lineage>
</organism>
<dbReference type="EMBL" id="AWUE01007626">
    <property type="protein sequence ID" value="OMP12700.1"/>
    <property type="molecule type" value="Genomic_DNA"/>
</dbReference>
<name>A0A1R3L068_9ROSI</name>
<feature type="compositionally biased region" description="Basic and acidic residues" evidence="1">
    <location>
        <begin position="110"/>
        <end position="120"/>
    </location>
</feature>
<feature type="region of interest" description="Disordered" evidence="1">
    <location>
        <begin position="95"/>
        <end position="120"/>
    </location>
</feature>
<accession>A0A1R3L068</accession>
<protein>
    <submittedName>
        <fullName evidence="2">Uncharacterized protein</fullName>
    </submittedName>
</protein>
<evidence type="ECO:0000256" key="1">
    <source>
        <dbReference type="SAM" id="MobiDB-lite"/>
    </source>
</evidence>
<proteinExistence type="predicted"/>
<gene>
    <name evidence="2" type="ORF">COLO4_02858</name>
</gene>
<keyword evidence="3" id="KW-1185">Reference proteome</keyword>
<dbReference type="Proteomes" id="UP000187203">
    <property type="component" value="Unassembled WGS sequence"/>
</dbReference>
<dbReference type="AlphaFoldDB" id="A0A1R3L068"/>
<evidence type="ECO:0000313" key="2">
    <source>
        <dbReference type="EMBL" id="OMP12700.1"/>
    </source>
</evidence>
<comment type="caution">
    <text evidence="2">The sequence shown here is derived from an EMBL/GenBank/DDBJ whole genome shotgun (WGS) entry which is preliminary data.</text>
</comment>
<evidence type="ECO:0000313" key="3">
    <source>
        <dbReference type="Proteomes" id="UP000187203"/>
    </source>
</evidence>
<reference evidence="3" key="1">
    <citation type="submission" date="2013-09" db="EMBL/GenBank/DDBJ databases">
        <title>Corchorus olitorius genome sequencing.</title>
        <authorList>
            <person name="Alam M."/>
            <person name="Haque M.S."/>
            <person name="Islam M.S."/>
            <person name="Emdad E.M."/>
            <person name="Islam M.M."/>
            <person name="Ahmed B."/>
            <person name="Halim A."/>
            <person name="Hossen Q.M.M."/>
            <person name="Hossain M.Z."/>
            <person name="Ahmed R."/>
            <person name="Khan M.M."/>
            <person name="Islam R."/>
            <person name="Rashid M.M."/>
            <person name="Khan S.A."/>
            <person name="Rahman M.S."/>
            <person name="Alam M."/>
            <person name="Yahiya A.S."/>
            <person name="Khan M.S."/>
            <person name="Azam M.S."/>
            <person name="Haque T."/>
            <person name="Lashkar M.Z.H."/>
            <person name="Akhand A.I."/>
            <person name="Morshed G."/>
            <person name="Roy S."/>
            <person name="Uddin K.S."/>
            <person name="Rabeya T."/>
            <person name="Hossain A.S."/>
            <person name="Chowdhury A."/>
            <person name="Snigdha A.R."/>
            <person name="Mortoza M.S."/>
            <person name="Matin S.A."/>
            <person name="Hoque S.M.E."/>
            <person name="Islam M.K."/>
            <person name="Roy D.K."/>
            <person name="Haider R."/>
            <person name="Moosa M.M."/>
            <person name="Elias S.M."/>
            <person name="Hasan A.M."/>
            <person name="Jahan S."/>
            <person name="Shafiuddin M."/>
            <person name="Mahmood N."/>
            <person name="Shommy N.S."/>
        </authorList>
    </citation>
    <scope>NUCLEOTIDE SEQUENCE [LARGE SCALE GENOMIC DNA]</scope>
    <source>
        <strain evidence="3">cv. O-4</strain>
    </source>
</reference>
<sequence>MADGILWKRENPVMKGSGANRACLLAPFRLCNCWVGFPERMSFHESRSRVRPLQNVDQLKHQQVIRKFFFAKSLYRMTPLLEWRLAMRNPAFEKVSSLASSPRGSKKAGKGIDPKEETGP</sequence>